<name>A0A6G1GVK6_9PEZI</name>
<organism evidence="4 5">
    <name type="scientific">Aulographum hederae CBS 113979</name>
    <dbReference type="NCBI Taxonomy" id="1176131"/>
    <lineage>
        <taxon>Eukaryota</taxon>
        <taxon>Fungi</taxon>
        <taxon>Dikarya</taxon>
        <taxon>Ascomycota</taxon>
        <taxon>Pezizomycotina</taxon>
        <taxon>Dothideomycetes</taxon>
        <taxon>Pleosporomycetidae</taxon>
        <taxon>Aulographales</taxon>
        <taxon>Aulographaceae</taxon>
    </lineage>
</organism>
<feature type="compositionally biased region" description="Acidic residues" evidence="2">
    <location>
        <begin position="366"/>
        <end position="389"/>
    </location>
</feature>
<keyword evidence="5" id="KW-1185">Reference proteome</keyword>
<feature type="region of interest" description="Disordered" evidence="2">
    <location>
        <begin position="519"/>
        <end position="567"/>
    </location>
</feature>
<dbReference type="AlphaFoldDB" id="A0A6G1GVK6"/>
<evidence type="ECO:0000256" key="2">
    <source>
        <dbReference type="SAM" id="MobiDB-lite"/>
    </source>
</evidence>
<evidence type="ECO:0000313" key="4">
    <source>
        <dbReference type="EMBL" id="KAF1984834.1"/>
    </source>
</evidence>
<feature type="region of interest" description="Disordered" evidence="2">
    <location>
        <begin position="178"/>
        <end position="242"/>
    </location>
</feature>
<proteinExistence type="predicted"/>
<feature type="region of interest" description="Disordered" evidence="2">
    <location>
        <begin position="366"/>
        <end position="398"/>
    </location>
</feature>
<keyword evidence="1" id="KW-0175">Coiled coil</keyword>
<dbReference type="InterPro" id="IPR024325">
    <property type="entry name" value="DUF3835"/>
</dbReference>
<feature type="compositionally biased region" description="Polar residues" evidence="2">
    <location>
        <begin position="490"/>
        <end position="507"/>
    </location>
</feature>
<sequence>MATPARPKSDPGAQKEEVARVLEALTKLQDSLKHWQTWEAEYAVFKEEIESLPEGATGWQIQEIRKQGGYEVFTDLELEEVMGLKDFSPHIRDKMIRMVTHRLEYTEKNVATLQKQVDATEKQYNALLTESNPEDNPEEGLLLTEITEELDDDDNVISSTVSHPDDAQRIADALRKAGKTNSLQDEQNESEATKEPEDQITISKKLDDDDSTPRPVSALRGALSQKDDSQPPKPKRKKSVAFAPKAEVSIVERHTGHIKPSKSKPIKAVKFAPKPDVKVIERHEQRGGRVWASNNSGKNIAAGVDDFMFKKGSHVLELGDEEEVLQKIPVMPEDQDPEEAASRSDMLEYGLNEVGAVVAEMQLEEVEDSDDWAYEDENEDSDVESDDEYGMSRRSQIPDEYHKQMVELETKFNARMMENVGPAVMENVDPNLMENVDPNVPPEVKLAPDTRRLVVHGGPVEQNKWSQRPELAADKEDVESAIDRGVSLSPGPSLTSDTSITSAQPKVVSQPTVVSNILERPSSYTNVPTAPSASTRRTPLAFKKARGKPVDDYDADLDTDSTTASGPRDTIVAASVLERASKPAAEPSDFDAAIVDRQLGLNYNMARNRMIQKEGGFSNAAAEEDEEEKGVLMEERGDGKVRRVSRFKAARLKEGGA</sequence>
<dbReference type="Pfam" id="PF13758">
    <property type="entry name" value="Prefoldin_3"/>
    <property type="match status" value="1"/>
</dbReference>
<accession>A0A6G1GVK6</accession>
<protein>
    <recommendedName>
        <fullName evidence="3">DUF3835 domain-containing protein</fullName>
    </recommendedName>
</protein>
<dbReference type="OrthoDB" id="21413at2759"/>
<feature type="compositionally biased region" description="Polar residues" evidence="2">
    <location>
        <begin position="522"/>
        <end position="537"/>
    </location>
</feature>
<dbReference type="InterPro" id="IPR039553">
    <property type="entry name" value="Prefoldin-like"/>
</dbReference>
<dbReference type="Pfam" id="PF12927">
    <property type="entry name" value="DUF3835"/>
    <property type="match status" value="1"/>
</dbReference>
<feature type="coiled-coil region" evidence="1">
    <location>
        <begin position="103"/>
        <end position="130"/>
    </location>
</feature>
<feature type="domain" description="DUF3835" evidence="3">
    <location>
        <begin position="572"/>
        <end position="652"/>
    </location>
</feature>
<evidence type="ECO:0000259" key="3">
    <source>
        <dbReference type="Pfam" id="PF12927"/>
    </source>
</evidence>
<reference evidence="4" key="1">
    <citation type="journal article" date="2020" name="Stud. Mycol.">
        <title>101 Dothideomycetes genomes: a test case for predicting lifestyles and emergence of pathogens.</title>
        <authorList>
            <person name="Haridas S."/>
            <person name="Albert R."/>
            <person name="Binder M."/>
            <person name="Bloem J."/>
            <person name="Labutti K."/>
            <person name="Salamov A."/>
            <person name="Andreopoulos B."/>
            <person name="Baker S."/>
            <person name="Barry K."/>
            <person name="Bills G."/>
            <person name="Bluhm B."/>
            <person name="Cannon C."/>
            <person name="Castanera R."/>
            <person name="Culley D."/>
            <person name="Daum C."/>
            <person name="Ezra D."/>
            <person name="Gonzalez J."/>
            <person name="Henrissat B."/>
            <person name="Kuo A."/>
            <person name="Liang C."/>
            <person name="Lipzen A."/>
            <person name="Lutzoni F."/>
            <person name="Magnuson J."/>
            <person name="Mondo S."/>
            <person name="Nolan M."/>
            <person name="Ohm R."/>
            <person name="Pangilinan J."/>
            <person name="Park H.-J."/>
            <person name="Ramirez L."/>
            <person name="Alfaro M."/>
            <person name="Sun H."/>
            <person name="Tritt A."/>
            <person name="Yoshinaga Y."/>
            <person name="Zwiers L.-H."/>
            <person name="Turgeon B."/>
            <person name="Goodwin S."/>
            <person name="Spatafora J."/>
            <person name="Crous P."/>
            <person name="Grigoriev I."/>
        </authorList>
    </citation>
    <scope>NUCLEOTIDE SEQUENCE</scope>
    <source>
        <strain evidence="4">CBS 113979</strain>
    </source>
</reference>
<gene>
    <name evidence="4" type="ORF">K402DRAFT_455443</name>
</gene>
<dbReference type="Proteomes" id="UP000800041">
    <property type="component" value="Unassembled WGS sequence"/>
</dbReference>
<evidence type="ECO:0000313" key="5">
    <source>
        <dbReference type="Proteomes" id="UP000800041"/>
    </source>
</evidence>
<feature type="region of interest" description="Disordered" evidence="2">
    <location>
        <begin position="484"/>
        <end position="507"/>
    </location>
</feature>
<evidence type="ECO:0000256" key="1">
    <source>
        <dbReference type="SAM" id="Coils"/>
    </source>
</evidence>
<dbReference type="EMBL" id="ML977165">
    <property type="protein sequence ID" value="KAF1984834.1"/>
    <property type="molecule type" value="Genomic_DNA"/>
</dbReference>